<feature type="region of interest" description="Disordered" evidence="19">
    <location>
        <begin position="1273"/>
        <end position="1356"/>
    </location>
</feature>
<dbReference type="InterPro" id="IPR016059">
    <property type="entry name" value="DNA_ligase_ATP-dep_CS"/>
</dbReference>
<dbReference type="GO" id="GO:0006303">
    <property type="term" value="P:double-strand break repair via nonhomologous end joining"/>
    <property type="evidence" value="ECO:0007669"/>
    <property type="project" value="TreeGrafter"/>
</dbReference>
<dbReference type="InterPro" id="IPR012310">
    <property type="entry name" value="DNA_ligase_ATP-dep_cent"/>
</dbReference>
<evidence type="ECO:0000256" key="1">
    <source>
        <dbReference type="ARBA" id="ARBA00001946"/>
    </source>
</evidence>
<gene>
    <name evidence="23" type="ORF">MYCIT1_LOCUS10217</name>
</gene>
<feature type="compositionally biased region" description="Basic and acidic residues" evidence="19">
    <location>
        <begin position="778"/>
        <end position="789"/>
    </location>
</feature>
<dbReference type="Gene3D" id="1.10.10.10">
    <property type="entry name" value="Winged helix-like DNA-binding domain superfamily/Winged helix DNA-binding domain"/>
    <property type="match status" value="1"/>
</dbReference>
<dbReference type="InterPro" id="IPR036599">
    <property type="entry name" value="DNA_ligase_N_sf"/>
</dbReference>
<sequence length="1823" mass="202987">MEDVKQSQGAVTYPDPPQNFGSAPLSILVALFERLQIERKQDRRKRLLAGWFNKDRERATYGLKEKTLARTYIKLIPLNKNDNDAHRLLNWKRPTERNKSSGDFSSVLFEVVSKRSSVIEGSLSIDDLNNLLDELSQKKDFEDCARTMQRVYNRATPEEQRWIVRIILKDMVISVKETTVFSVFHPDAQDLYNTCSDLKKVAWELCDPARRLGAEDKAIQLAHAFAPMLCKRPTKAIDGTVKEMHGSEFFIEEKLDGERMQLHINEKREFFYWSRKGKDYTYLYGNHDKEGSLTPYIARAFDSRIKNIILDGEMLVWDPDSSAYLPFGNLKTAALGECVLSMSVDPLMIPAEDTIVKNSRDDKKKPHPCFKVFDLLYLNDQSLISKSLLMRKKNLRACVTPNNHISFAEECRGKTVQDVKNQMNKVLENRGEGLVIKHPASQYVLNGRNMDWIKVKPEYLDNLGETVDVLVVAGNYGSGSRGGKVSTLVCALADDRVTNGERKFTTFVRIGTGLTYSDYLWIREKPWKPWDSKNPPAFLQTTKRSREDKGDVYLLPEESFILKVKAAELVESDQYHSGFTMRFPRALSIRHDLEEDDCMPFTAVRDMLESKNSKSGHKRLNDEHEESLPAKKKRKITAKKPEVIAGSTGQKLDKVAVVSDLFEGTTFVVLPDPSSKNQDQEKKELCALIKAHGGVLANLARQQSPIFIVYGGSKRYLEIVNYIKKGVYDIIKPDWVKDSVALGGWAPLRKSYFFHATSLRAESDEYNENSASDNESPAAERLEPVKSEADDISPVGVKEERIVDPALLDWFQVGTTDADDKHSKPSTDDDSATDYDSDNADVADNDPDDEWDIKSEPDEQIPDEKSGEDASSTVKIGEDDTAMQYDQEHIFKHLSFYLDSPENAKRNGFSLKSKNEKAIQQSFDELAQLIEGSGGKIVDLDEARLTHIVIDKRDDSRRVEFIRRTAQPKRRRLVISEYIQACLDEETLLDEEEFNPFFTIIYCSVYAAPNLGILASFHTFSTPSNSCLKPTSKKRVSPTSVCRARHTMDNTQDSPISQLLNTLGITREDLNRRSDQMRQFLTSEHATGSRVSAHASTSSTSSDTQPLSRTSSSAVISTRHISCESPTSPRDASPTTSVTTPVKSEPEDDDVLPTRPLDNMEMVLERQRLRRRQKRVQRQESVGPSTSDSEPIAGPSHHASDNPDEQYEQTGLDLPPITPSRSKHYREHTSYASGPIKEESPSPTRPATQQSGKPANAFPHLYAALMQGQFQFRSAPPGLSSKFETPQKPRPSKATAAASSPLPPSSPPAASSPVSSPVMQRVLNYVSSPGLGDDLAEEDRKEPPYKLPPGPYSHQRPHHSYAGLIGQAILSSREHRLTLQEIYEWIATVHPHFKRGERTWMNSIRHVLSTTIHFRKITRERSAGRSHWAIFDEDLDCFVDGGYRKPGTQPKRLGLMRPKPRKRSAEEMEDDQGANATVGGPMVPRTAKRLKPDALLVTDPQPGPSRPPGLLPALVHHSVHSMRTPVQATPQQQSYYDSCVVNNTLPTFGAVLPALATPYRLVTTSTVASSPIQPPPPTSSPVADRSSSPISPSSPPDLTPQVGSSSPSEGEPLPESVAAEDAACVVTEQDEEAVVGSLLGPVEFLDKPREIIHALPTSQLLQPGINLDGSEDEDEVPLMALANKNSSSFPPLVRRKTAAAARQRTKGKNKKGKARVVIPSTPPRARRAFSPDRSPLSNKGAASSPFRTPGGHGLFGLSPFRTPGGSRGNGILDPHDPSALLDAELRNFKSLGQDSPAGLFGKDNLYTSPNPIDGSPGKYARWW</sequence>
<evidence type="ECO:0000256" key="5">
    <source>
        <dbReference type="ARBA" id="ARBA00022723"/>
    </source>
</evidence>
<feature type="region of interest" description="Disordered" evidence="19">
    <location>
        <begin position="1565"/>
        <end position="1620"/>
    </location>
</feature>
<feature type="region of interest" description="Disordered" evidence="19">
    <location>
        <begin position="1723"/>
        <end position="1752"/>
    </location>
</feature>
<dbReference type="GO" id="GO:0046872">
    <property type="term" value="F:metal ion binding"/>
    <property type="evidence" value="ECO:0007669"/>
    <property type="project" value="UniProtKB-KW"/>
</dbReference>
<evidence type="ECO:0000256" key="3">
    <source>
        <dbReference type="ARBA" id="ARBA00007572"/>
    </source>
</evidence>
<comment type="caution">
    <text evidence="23">The sequence shown here is derived from an EMBL/GenBank/DDBJ whole genome shotgun (WGS) entry which is preliminary data.</text>
</comment>
<dbReference type="InterPro" id="IPR029710">
    <property type="entry name" value="LIG4"/>
</dbReference>
<dbReference type="InterPro" id="IPR044125">
    <property type="entry name" value="Adenylation_DNA_ligase_IV"/>
</dbReference>
<evidence type="ECO:0000256" key="13">
    <source>
        <dbReference type="ARBA" id="ARBA00023204"/>
    </source>
</evidence>
<organism evidence="23 24">
    <name type="scientific">Mycena citricolor</name>
    <dbReference type="NCBI Taxonomy" id="2018698"/>
    <lineage>
        <taxon>Eukaryota</taxon>
        <taxon>Fungi</taxon>
        <taxon>Dikarya</taxon>
        <taxon>Basidiomycota</taxon>
        <taxon>Agaricomycotina</taxon>
        <taxon>Agaricomycetes</taxon>
        <taxon>Agaricomycetidae</taxon>
        <taxon>Agaricales</taxon>
        <taxon>Marasmiineae</taxon>
        <taxon>Mycenaceae</taxon>
        <taxon>Mycena</taxon>
    </lineage>
</organism>
<feature type="DNA-binding region" description="Fork-head" evidence="16">
    <location>
        <begin position="1356"/>
        <end position="1448"/>
    </location>
</feature>
<feature type="region of interest" description="Disordered" evidence="19">
    <location>
        <begin position="1083"/>
        <end position="1255"/>
    </location>
</feature>
<dbReference type="Pfam" id="PF00250">
    <property type="entry name" value="Forkhead"/>
    <property type="match status" value="1"/>
</dbReference>
<dbReference type="InterPro" id="IPR012309">
    <property type="entry name" value="DNA_ligase_ATP-dep_C"/>
</dbReference>
<keyword evidence="7 17" id="KW-0547">Nucleotide-binding</keyword>
<feature type="compositionally biased region" description="Basic and acidic residues" evidence="19">
    <location>
        <begin position="818"/>
        <end position="827"/>
    </location>
</feature>
<feature type="compositionally biased region" description="Polar residues" evidence="19">
    <location>
        <begin position="1103"/>
        <end position="1130"/>
    </location>
</feature>
<feature type="region of interest" description="Disordered" evidence="19">
    <location>
        <begin position="764"/>
        <end position="798"/>
    </location>
</feature>
<name>A0AAD2JXN3_9AGAR</name>
<feature type="compositionally biased region" description="Low complexity" evidence="19">
    <location>
        <begin position="1133"/>
        <end position="1142"/>
    </location>
</feature>
<dbReference type="Pfam" id="PF01068">
    <property type="entry name" value="DNA_ligase_A_M"/>
    <property type="match status" value="1"/>
</dbReference>
<feature type="region of interest" description="Disordered" evidence="19">
    <location>
        <begin position="610"/>
        <end position="634"/>
    </location>
</feature>
<dbReference type="InterPro" id="IPR000977">
    <property type="entry name" value="DNA_ligase_ATP-dep"/>
</dbReference>
<evidence type="ECO:0000256" key="8">
    <source>
        <dbReference type="ARBA" id="ARBA00022763"/>
    </source>
</evidence>
<dbReference type="Gene3D" id="3.30.470.30">
    <property type="entry name" value="DNA ligase/mRNA capping enzyme"/>
    <property type="match status" value="1"/>
</dbReference>
<dbReference type="InterPro" id="IPR001357">
    <property type="entry name" value="BRCT_dom"/>
</dbReference>
<evidence type="ECO:0000259" key="22">
    <source>
        <dbReference type="PROSITE" id="PS50172"/>
    </source>
</evidence>
<dbReference type="SUPFAM" id="SSF50249">
    <property type="entry name" value="Nucleic acid-binding proteins"/>
    <property type="match status" value="1"/>
</dbReference>
<dbReference type="GO" id="GO:0071897">
    <property type="term" value="P:DNA biosynthetic process"/>
    <property type="evidence" value="ECO:0007669"/>
    <property type="project" value="InterPro"/>
</dbReference>
<feature type="domain" description="BRCT" evidence="22">
    <location>
        <begin position="657"/>
        <end position="740"/>
    </location>
</feature>
<dbReference type="SUPFAM" id="SSF52113">
    <property type="entry name" value="BRCT domain"/>
    <property type="match status" value="2"/>
</dbReference>
<keyword evidence="5" id="KW-0479">Metal-binding</keyword>
<dbReference type="SMART" id="SM00339">
    <property type="entry name" value="FH"/>
    <property type="match status" value="1"/>
</dbReference>
<feature type="compositionally biased region" description="Basic and acidic residues" evidence="19">
    <location>
        <begin position="852"/>
        <end position="868"/>
    </location>
</feature>
<dbReference type="InterPro" id="IPR036388">
    <property type="entry name" value="WH-like_DNA-bd_sf"/>
</dbReference>
<feature type="compositionally biased region" description="Acidic residues" evidence="19">
    <location>
        <begin position="828"/>
        <end position="851"/>
    </location>
</feature>
<dbReference type="InterPro" id="IPR001766">
    <property type="entry name" value="Fork_head_dom"/>
</dbReference>
<dbReference type="SUPFAM" id="SSF46785">
    <property type="entry name" value="Winged helix' DNA-binding domain"/>
    <property type="match status" value="1"/>
</dbReference>
<dbReference type="CDD" id="cd00059">
    <property type="entry name" value="FH_FOX"/>
    <property type="match status" value="1"/>
</dbReference>
<feature type="compositionally biased region" description="Low complexity" evidence="19">
    <location>
        <begin position="1092"/>
        <end position="1102"/>
    </location>
</feature>
<feature type="domain" description="ATP-dependent DNA ligase family profile" evidence="21">
    <location>
        <begin position="361"/>
        <end position="494"/>
    </location>
</feature>
<dbReference type="PROSITE" id="PS00697">
    <property type="entry name" value="DNA_LIGASE_A1"/>
    <property type="match status" value="1"/>
</dbReference>
<evidence type="ECO:0000256" key="2">
    <source>
        <dbReference type="ARBA" id="ARBA00004123"/>
    </source>
</evidence>
<feature type="region of interest" description="Disordered" evidence="19">
    <location>
        <begin position="816"/>
        <end position="875"/>
    </location>
</feature>
<dbReference type="Proteomes" id="UP001295794">
    <property type="component" value="Unassembled WGS sequence"/>
</dbReference>
<dbReference type="SUPFAM" id="SSF56091">
    <property type="entry name" value="DNA ligase/mRNA capping enzyme, catalytic domain"/>
    <property type="match status" value="1"/>
</dbReference>
<dbReference type="InterPro" id="IPR036420">
    <property type="entry name" value="BRCT_dom_sf"/>
</dbReference>
<evidence type="ECO:0000256" key="18">
    <source>
        <dbReference type="RuleBase" id="RU004196"/>
    </source>
</evidence>
<keyword evidence="24" id="KW-1185">Reference proteome</keyword>
<dbReference type="Gene3D" id="3.40.50.10190">
    <property type="entry name" value="BRCT domain"/>
    <property type="match status" value="2"/>
</dbReference>
<keyword evidence="9 17" id="KW-0067">ATP-binding</keyword>
<evidence type="ECO:0000256" key="19">
    <source>
        <dbReference type="SAM" id="MobiDB-lite"/>
    </source>
</evidence>
<evidence type="ECO:0000256" key="4">
    <source>
        <dbReference type="ARBA" id="ARBA00022598"/>
    </source>
</evidence>
<dbReference type="Gene3D" id="2.40.50.140">
    <property type="entry name" value="Nucleic acid-binding proteins"/>
    <property type="match status" value="1"/>
</dbReference>
<evidence type="ECO:0000256" key="17">
    <source>
        <dbReference type="RuleBase" id="RU000617"/>
    </source>
</evidence>
<feature type="compositionally biased region" description="Basic and acidic residues" evidence="19">
    <location>
        <begin position="619"/>
        <end position="629"/>
    </location>
</feature>
<dbReference type="Pfam" id="PF04675">
    <property type="entry name" value="DNA_ligase_A_N"/>
    <property type="match status" value="1"/>
</dbReference>
<keyword evidence="10" id="KW-0460">Magnesium</keyword>
<keyword evidence="6" id="KW-0677">Repeat</keyword>
<dbReference type="EMBL" id="CAVNYO010000127">
    <property type="protein sequence ID" value="CAK5267579.1"/>
    <property type="molecule type" value="Genomic_DNA"/>
</dbReference>
<dbReference type="CDD" id="cd07903">
    <property type="entry name" value="Adenylation_DNA_ligase_IV"/>
    <property type="match status" value="1"/>
</dbReference>
<dbReference type="Gene3D" id="1.10.3260.10">
    <property type="entry name" value="DNA ligase, ATP-dependent, N-terminal domain"/>
    <property type="match status" value="1"/>
</dbReference>
<evidence type="ECO:0000256" key="14">
    <source>
        <dbReference type="ARBA" id="ARBA00023242"/>
    </source>
</evidence>
<dbReference type="EC" id="6.5.1.1" evidence="17"/>
<dbReference type="InterPro" id="IPR036390">
    <property type="entry name" value="WH_DNA-bd_sf"/>
</dbReference>
<dbReference type="PROSITE" id="PS50160">
    <property type="entry name" value="DNA_LIGASE_A3"/>
    <property type="match status" value="1"/>
</dbReference>
<feature type="compositionally biased region" description="Low complexity" evidence="19">
    <location>
        <begin position="1603"/>
        <end position="1616"/>
    </location>
</feature>
<dbReference type="GO" id="GO:0043565">
    <property type="term" value="F:sequence-specific DNA binding"/>
    <property type="evidence" value="ECO:0007669"/>
    <property type="project" value="InterPro"/>
</dbReference>
<keyword evidence="13 17" id="KW-0234">DNA repair</keyword>
<evidence type="ECO:0000313" key="23">
    <source>
        <dbReference type="EMBL" id="CAK5267579.1"/>
    </source>
</evidence>
<dbReference type="CDD" id="cd07968">
    <property type="entry name" value="OBF_DNA_ligase_IV"/>
    <property type="match status" value="1"/>
</dbReference>
<comment type="catalytic activity">
    <reaction evidence="15 17">
        <text>ATP + (deoxyribonucleotide)n-3'-hydroxyl + 5'-phospho-(deoxyribonucleotide)m = (deoxyribonucleotide)n+m + AMP + diphosphate.</text>
        <dbReference type="EC" id="6.5.1.1"/>
    </reaction>
</comment>
<feature type="domain" description="BRCT" evidence="22">
    <location>
        <begin position="886"/>
        <end position="996"/>
    </location>
</feature>
<evidence type="ECO:0000313" key="24">
    <source>
        <dbReference type="Proteomes" id="UP001295794"/>
    </source>
</evidence>
<dbReference type="GO" id="GO:0005524">
    <property type="term" value="F:ATP binding"/>
    <property type="evidence" value="ECO:0007669"/>
    <property type="project" value="UniProtKB-KW"/>
</dbReference>
<dbReference type="GO" id="GO:0006310">
    <property type="term" value="P:DNA recombination"/>
    <property type="evidence" value="ECO:0007669"/>
    <property type="project" value="UniProtKB-KW"/>
</dbReference>
<comment type="subcellular location">
    <subcellularLocation>
        <location evidence="2 16">Nucleus</location>
    </subcellularLocation>
</comment>
<dbReference type="PANTHER" id="PTHR45997">
    <property type="entry name" value="DNA LIGASE 4"/>
    <property type="match status" value="1"/>
</dbReference>
<evidence type="ECO:0000256" key="7">
    <source>
        <dbReference type="ARBA" id="ARBA00022741"/>
    </source>
</evidence>
<dbReference type="InterPro" id="IPR012340">
    <property type="entry name" value="NA-bd_OB-fold"/>
</dbReference>
<comment type="similarity">
    <text evidence="3 18">Belongs to the ATP-dependent DNA ligase family.</text>
</comment>
<dbReference type="SMART" id="SM00292">
    <property type="entry name" value="BRCT"/>
    <property type="match status" value="2"/>
</dbReference>
<feature type="compositionally biased region" description="Polar residues" evidence="19">
    <location>
        <begin position="1241"/>
        <end position="1253"/>
    </location>
</feature>
<keyword evidence="11 16" id="KW-0238">DNA-binding</keyword>
<dbReference type="GO" id="GO:0003910">
    <property type="term" value="F:DNA ligase (ATP) activity"/>
    <property type="evidence" value="ECO:0007669"/>
    <property type="project" value="UniProtKB-EC"/>
</dbReference>
<dbReference type="GO" id="GO:0032807">
    <property type="term" value="C:DNA ligase IV complex"/>
    <property type="evidence" value="ECO:0007669"/>
    <property type="project" value="TreeGrafter"/>
</dbReference>
<accession>A0AAD2JXN3</accession>
<feature type="region of interest" description="Disordered" evidence="19">
    <location>
        <begin position="1447"/>
        <end position="1485"/>
    </location>
</feature>
<evidence type="ECO:0000256" key="9">
    <source>
        <dbReference type="ARBA" id="ARBA00022840"/>
    </source>
</evidence>
<dbReference type="GO" id="GO:0006297">
    <property type="term" value="P:nucleotide-excision repair, DNA gap filling"/>
    <property type="evidence" value="ECO:0007669"/>
    <property type="project" value="TreeGrafter"/>
</dbReference>
<evidence type="ECO:0000259" key="20">
    <source>
        <dbReference type="PROSITE" id="PS50039"/>
    </source>
</evidence>
<feature type="compositionally biased region" description="Low complexity" evidence="19">
    <location>
        <begin position="1308"/>
        <end position="1317"/>
    </location>
</feature>
<protein>
    <recommendedName>
        <fullName evidence="17">DNA ligase</fullName>
        <ecNumber evidence="17">6.5.1.1</ecNumber>
    </recommendedName>
</protein>
<dbReference type="PROSITE" id="PS50172">
    <property type="entry name" value="BRCT"/>
    <property type="match status" value="2"/>
</dbReference>
<dbReference type="Pfam" id="PF04679">
    <property type="entry name" value="DNA_ligase_A_C"/>
    <property type="match status" value="1"/>
</dbReference>
<evidence type="ECO:0000256" key="15">
    <source>
        <dbReference type="ARBA" id="ARBA00034003"/>
    </source>
</evidence>
<feature type="domain" description="Fork-head" evidence="20">
    <location>
        <begin position="1356"/>
        <end position="1448"/>
    </location>
</feature>
<evidence type="ECO:0000256" key="11">
    <source>
        <dbReference type="ARBA" id="ARBA00023125"/>
    </source>
</evidence>
<keyword evidence="12 17" id="KW-0233">DNA recombination</keyword>
<keyword evidence="14 16" id="KW-0539">Nucleus</keyword>
<evidence type="ECO:0000256" key="12">
    <source>
        <dbReference type="ARBA" id="ARBA00023172"/>
    </source>
</evidence>
<comment type="cofactor">
    <cofactor evidence="1">
        <name>Mg(2+)</name>
        <dbReference type="ChEBI" id="CHEBI:18420"/>
    </cofactor>
</comment>
<dbReference type="NCBIfam" id="TIGR00574">
    <property type="entry name" value="dnl1"/>
    <property type="match status" value="1"/>
</dbReference>
<keyword evidence="8 17" id="KW-0227">DNA damage</keyword>
<dbReference type="PRINTS" id="PR00053">
    <property type="entry name" value="FORKHEAD"/>
</dbReference>
<evidence type="ECO:0000256" key="10">
    <source>
        <dbReference type="ARBA" id="ARBA00022842"/>
    </source>
</evidence>
<proteinExistence type="inferred from homology"/>
<dbReference type="GO" id="GO:0003700">
    <property type="term" value="F:DNA-binding transcription factor activity"/>
    <property type="evidence" value="ECO:0007669"/>
    <property type="project" value="InterPro"/>
</dbReference>
<evidence type="ECO:0000259" key="21">
    <source>
        <dbReference type="PROSITE" id="PS50160"/>
    </source>
</evidence>
<keyword evidence="4 17" id="KW-0436">Ligase</keyword>
<reference evidence="23" key="1">
    <citation type="submission" date="2023-11" db="EMBL/GenBank/DDBJ databases">
        <authorList>
            <person name="De Vega J J."/>
            <person name="De Vega J J."/>
        </authorList>
    </citation>
    <scope>NUCLEOTIDE SEQUENCE</scope>
</reference>
<evidence type="ECO:0000256" key="16">
    <source>
        <dbReference type="PROSITE-ProRule" id="PRU00089"/>
    </source>
</evidence>
<dbReference type="InterPro" id="IPR012308">
    <property type="entry name" value="DNA_ligase_ATP-dep_N"/>
</dbReference>
<dbReference type="PANTHER" id="PTHR45997:SF1">
    <property type="entry name" value="DNA LIGASE 4"/>
    <property type="match status" value="1"/>
</dbReference>
<dbReference type="PROSITE" id="PS50039">
    <property type="entry name" value="FORK_HEAD_3"/>
    <property type="match status" value="1"/>
</dbReference>
<evidence type="ECO:0000256" key="6">
    <source>
        <dbReference type="ARBA" id="ARBA00022737"/>
    </source>
</evidence>